<feature type="non-terminal residue" evidence="1">
    <location>
        <position position="23"/>
    </location>
</feature>
<name>A0A0F9I1T9_9ZZZZ</name>
<proteinExistence type="predicted"/>
<organism evidence="1">
    <name type="scientific">marine sediment metagenome</name>
    <dbReference type="NCBI Taxonomy" id="412755"/>
    <lineage>
        <taxon>unclassified sequences</taxon>
        <taxon>metagenomes</taxon>
        <taxon>ecological metagenomes</taxon>
    </lineage>
</organism>
<protein>
    <submittedName>
        <fullName evidence="1">Uncharacterized protein</fullName>
    </submittedName>
</protein>
<dbReference type="AlphaFoldDB" id="A0A0F9I1T9"/>
<reference evidence="1" key="1">
    <citation type="journal article" date="2015" name="Nature">
        <title>Complex archaea that bridge the gap between prokaryotes and eukaryotes.</title>
        <authorList>
            <person name="Spang A."/>
            <person name="Saw J.H."/>
            <person name="Jorgensen S.L."/>
            <person name="Zaremba-Niedzwiedzka K."/>
            <person name="Martijn J."/>
            <person name="Lind A.E."/>
            <person name="van Eijk R."/>
            <person name="Schleper C."/>
            <person name="Guy L."/>
            <person name="Ettema T.J."/>
        </authorList>
    </citation>
    <scope>NUCLEOTIDE SEQUENCE</scope>
</reference>
<gene>
    <name evidence="1" type="ORF">LCGC14_1931410</name>
</gene>
<comment type="caution">
    <text evidence="1">The sequence shown here is derived from an EMBL/GenBank/DDBJ whole genome shotgun (WGS) entry which is preliminary data.</text>
</comment>
<accession>A0A0F9I1T9</accession>
<dbReference type="EMBL" id="LAZR01020744">
    <property type="protein sequence ID" value="KKL87770.1"/>
    <property type="molecule type" value="Genomic_DNA"/>
</dbReference>
<sequence length="23" mass="2765">MITIDKEKKIRKLILENLPTRVL</sequence>
<evidence type="ECO:0000313" key="1">
    <source>
        <dbReference type="EMBL" id="KKL87770.1"/>
    </source>
</evidence>